<name>A0A5S4GPZ2_9ACTN</name>
<proteinExistence type="predicted"/>
<gene>
    <name evidence="2" type="ORF">ETD96_24025</name>
</gene>
<accession>A0A5S4GPZ2</accession>
<dbReference type="EMBL" id="VCKZ01000189">
    <property type="protein sequence ID" value="TMR34973.1"/>
    <property type="molecule type" value="Genomic_DNA"/>
</dbReference>
<comment type="caution">
    <text evidence="2">The sequence shown here is derived from an EMBL/GenBank/DDBJ whole genome shotgun (WGS) entry which is preliminary data.</text>
</comment>
<dbReference type="AlphaFoldDB" id="A0A5S4GPZ2"/>
<keyword evidence="3" id="KW-1185">Reference proteome</keyword>
<evidence type="ECO:0000256" key="1">
    <source>
        <dbReference type="SAM" id="MobiDB-lite"/>
    </source>
</evidence>
<evidence type="ECO:0000313" key="2">
    <source>
        <dbReference type="EMBL" id="TMR34973.1"/>
    </source>
</evidence>
<protein>
    <submittedName>
        <fullName evidence="2">Uncharacterized protein</fullName>
    </submittedName>
</protein>
<sequence>MNNLSAAVTQPEVTGACLIFELCALIDATAKLDEKPHDRLQAVHEVVTVAYRVAEAAEPILDNEAALLTALHEAATARPPIPESCPGCQKMDGGRCGHHAGSTDVAETYHELGHALSGPAYSPSRPDSLAPTAAADRPSR</sequence>
<organism evidence="2 3">
    <name type="scientific">Actinomadura geliboluensis</name>
    <dbReference type="NCBI Taxonomy" id="882440"/>
    <lineage>
        <taxon>Bacteria</taxon>
        <taxon>Bacillati</taxon>
        <taxon>Actinomycetota</taxon>
        <taxon>Actinomycetes</taxon>
        <taxon>Streptosporangiales</taxon>
        <taxon>Thermomonosporaceae</taxon>
        <taxon>Actinomadura</taxon>
    </lineage>
</organism>
<dbReference type="OrthoDB" id="3480776at2"/>
<evidence type="ECO:0000313" key="3">
    <source>
        <dbReference type="Proteomes" id="UP000305238"/>
    </source>
</evidence>
<dbReference type="RefSeq" id="WP_138638738.1">
    <property type="nucleotide sequence ID" value="NZ_VCKZ01000189.1"/>
</dbReference>
<dbReference type="Proteomes" id="UP000305238">
    <property type="component" value="Unassembled WGS sequence"/>
</dbReference>
<reference evidence="2 3" key="1">
    <citation type="submission" date="2019-05" db="EMBL/GenBank/DDBJ databases">
        <title>Draft genome sequence of Actinomadura geliboluensis A8036.</title>
        <authorList>
            <person name="Saricaoglu S."/>
            <person name="Isik K."/>
        </authorList>
    </citation>
    <scope>NUCLEOTIDE SEQUENCE [LARGE SCALE GENOMIC DNA]</scope>
    <source>
        <strain evidence="2 3">A8036</strain>
    </source>
</reference>
<feature type="region of interest" description="Disordered" evidence="1">
    <location>
        <begin position="114"/>
        <end position="140"/>
    </location>
</feature>